<organism evidence="1 2">
    <name type="scientific">Legionella jamestowniensis</name>
    <dbReference type="NCBI Taxonomy" id="455"/>
    <lineage>
        <taxon>Bacteria</taxon>
        <taxon>Pseudomonadati</taxon>
        <taxon>Pseudomonadota</taxon>
        <taxon>Gammaproteobacteria</taxon>
        <taxon>Legionellales</taxon>
        <taxon>Legionellaceae</taxon>
        <taxon>Legionella</taxon>
    </lineage>
</organism>
<gene>
    <name evidence="1" type="primary">sdbB</name>
    <name evidence="1" type="ORF">Ljam_0874</name>
</gene>
<name>A0A0W0UNQ6_9GAMM</name>
<reference evidence="1 2" key="1">
    <citation type="submission" date="2015-11" db="EMBL/GenBank/DDBJ databases">
        <title>Genomic analysis of 38 Legionella species identifies large and diverse effector repertoires.</title>
        <authorList>
            <person name="Burstein D."/>
            <person name="Amaro F."/>
            <person name="Zusman T."/>
            <person name="Lifshitz Z."/>
            <person name="Cohen O."/>
            <person name="Gilbert J.A."/>
            <person name="Pupko T."/>
            <person name="Shuman H.A."/>
            <person name="Segal G."/>
        </authorList>
    </citation>
    <scope>NUCLEOTIDE SEQUENCE [LARGE SCALE GENOMIC DNA]</scope>
    <source>
        <strain evidence="1 2">JA-26-G1-E2</strain>
    </source>
</reference>
<dbReference type="SUPFAM" id="SSF53474">
    <property type="entry name" value="alpha/beta-Hydrolases"/>
    <property type="match status" value="1"/>
</dbReference>
<evidence type="ECO:0000313" key="2">
    <source>
        <dbReference type="Proteomes" id="UP000054715"/>
    </source>
</evidence>
<dbReference type="NCBIfam" id="NF045526">
    <property type="entry name" value="SdbBC"/>
    <property type="match status" value="1"/>
</dbReference>
<dbReference type="Proteomes" id="UP000054715">
    <property type="component" value="Unassembled WGS sequence"/>
</dbReference>
<dbReference type="PATRIC" id="fig|455.5.peg.926"/>
<dbReference type="RefSeq" id="WP_338011347.1">
    <property type="nucleotide sequence ID" value="NZ_CAAAJF010000006.1"/>
</dbReference>
<dbReference type="InterPro" id="IPR029058">
    <property type="entry name" value="AB_hydrolase_fold"/>
</dbReference>
<proteinExistence type="predicted"/>
<dbReference type="EMBL" id="LNYG01000012">
    <property type="protein sequence ID" value="KTD09524.1"/>
    <property type="molecule type" value="Genomic_DNA"/>
</dbReference>
<sequence length="555" mass="63774">MVSSIHNQHRRESFSIQRKMQRIMTNILFPTIKRDWYAFKGYKTFEEYAESMFSKKAINNNIIKKGWENIKAERNFVMSQDVRGNFCKLDSISLSPINKNNKLPGAGKHILNFLGSQQFYEGFVPSMIKQQIKSGATIHAFNYPGMYSSTGEVLEFNDLVNSGIAMVNDLLQKGIKPDDIILQGNCMRAAVAEAVATQFRAQNVQLRVVNSNSFKSMKSVILEKYHIPSMLSNLVDKLLNYTGWKITPGKQRQGEHYSPYHMILRRAGDKTIPLRSQMSSSKKYSNGNDSPFENYKEEFKQKLEPHLELKHENAFLTEEQRKASEELSKILGSKVVKDPHLAPSESMYSARDQTKNFYDIINTYLQISEEYIANHKQILPAGYIPTAPFILETEEQVVSYEEEKKMSALVDVIQALHNDYYEEESDNKLTSFERKIQAFVNHSFILYHQLYSGSVAHDGFKEYSNFSLAISRIEKLGSNTITALSDVLEEHISNKMKPNSYNQFMVDLLLTYLAPERMEKKSHATREDLQFLIGTLRTLNTELQINTTVSHHQAI</sequence>
<dbReference type="STRING" id="455.Ljam_0874"/>
<comment type="caution">
    <text evidence="1">The sequence shown here is derived from an EMBL/GenBank/DDBJ whole genome shotgun (WGS) entry which is preliminary data.</text>
</comment>
<dbReference type="AlphaFoldDB" id="A0A0W0UNQ6"/>
<protein>
    <submittedName>
        <fullName evidence="1">SdbB protein (Substrate of the Dot/Icm system)</fullName>
    </submittedName>
</protein>
<evidence type="ECO:0000313" key="1">
    <source>
        <dbReference type="EMBL" id="KTD09524.1"/>
    </source>
</evidence>
<accession>A0A0W0UNQ6</accession>